<reference evidence="1 2" key="1">
    <citation type="submission" date="2022-10" db="EMBL/GenBank/DDBJ databases">
        <title>Defluviimonas sp. CAU 1641 isolated from mud.</title>
        <authorList>
            <person name="Kim W."/>
        </authorList>
    </citation>
    <scope>NUCLEOTIDE SEQUENCE [LARGE SCALE GENOMIC DNA]</scope>
    <source>
        <strain evidence="1 2">CAU 1641</strain>
    </source>
</reference>
<comment type="caution">
    <text evidence="1">The sequence shown here is derived from an EMBL/GenBank/DDBJ whole genome shotgun (WGS) entry which is preliminary data.</text>
</comment>
<proteinExistence type="predicted"/>
<sequence>MIALTSGAGLCRVEGLLALAPAQAVFELGAGPDVIRDIFAAVHAVNRHAPSDDYLALALPEMVSGRGFDALGRSVEVFGSERALSRLMTEAQFRKLLSRGMLPSRQRIREINFAEGDCGTWLARTRSGEKESEGWKAKDARRRERRADHIASVAGRFPDAQAAERADRKRDLYLRLPSGVFLAMRRGVAPWTGQPVIVSSYGLSQESAPSVLPSRPVTVKRLHEVA</sequence>
<name>A0ABT3JA22_9RHOB</name>
<gene>
    <name evidence="1" type="ORF">OM960_22930</name>
</gene>
<organism evidence="1 2">
    <name type="scientific">Defluviimonas salinarum</name>
    <dbReference type="NCBI Taxonomy" id="2992147"/>
    <lineage>
        <taxon>Bacteria</taxon>
        <taxon>Pseudomonadati</taxon>
        <taxon>Pseudomonadota</taxon>
        <taxon>Alphaproteobacteria</taxon>
        <taxon>Rhodobacterales</taxon>
        <taxon>Paracoccaceae</taxon>
        <taxon>Albidovulum</taxon>
    </lineage>
</organism>
<accession>A0ABT3JA22</accession>
<dbReference type="Proteomes" id="UP001207582">
    <property type="component" value="Unassembled WGS sequence"/>
</dbReference>
<dbReference type="InterPro" id="IPR042564">
    <property type="entry name" value="CRISPR-Cas6/Csy4_sf"/>
</dbReference>
<dbReference type="Gene3D" id="3.30.70.2540">
    <property type="entry name" value="CRISPR-associated endoribonuclease Cas6/Csy4"/>
    <property type="match status" value="1"/>
</dbReference>
<dbReference type="EMBL" id="JAPDOG010000041">
    <property type="protein sequence ID" value="MCW3784383.1"/>
    <property type="molecule type" value="Genomic_DNA"/>
</dbReference>
<keyword evidence="2" id="KW-1185">Reference proteome</keyword>
<evidence type="ECO:0000313" key="2">
    <source>
        <dbReference type="Proteomes" id="UP001207582"/>
    </source>
</evidence>
<dbReference type="RefSeq" id="WP_264773619.1">
    <property type="nucleotide sequence ID" value="NZ_JAPDOG010000041.1"/>
</dbReference>
<protein>
    <submittedName>
        <fullName evidence="1">Type I-F CRISPR-associated endoribonuclease Cas6/Csy4</fullName>
    </submittedName>
</protein>
<evidence type="ECO:0000313" key="1">
    <source>
        <dbReference type="EMBL" id="MCW3784383.1"/>
    </source>
</evidence>